<dbReference type="Pfam" id="PF01277">
    <property type="entry name" value="Oleosin"/>
    <property type="match status" value="1"/>
</dbReference>
<gene>
    <name evidence="10" type="primary">LOC105038178</name>
</gene>
<feature type="transmembrane region" description="Helical" evidence="8">
    <location>
        <begin position="90"/>
        <end position="114"/>
    </location>
</feature>
<evidence type="ECO:0000256" key="3">
    <source>
        <dbReference type="ARBA" id="ARBA00010858"/>
    </source>
</evidence>
<evidence type="ECO:0000256" key="7">
    <source>
        <dbReference type="ARBA" id="ARBA00023136"/>
    </source>
</evidence>
<keyword evidence="4" id="KW-0551">Lipid droplet</keyword>
<keyword evidence="7 8" id="KW-0472">Membrane</keyword>
<name>A0A6I9QN29_ELAGV</name>
<reference evidence="10" key="1">
    <citation type="submission" date="2025-08" db="UniProtKB">
        <authorList>
            <consortium name="RefSeq"/>
        </authorList>
    </citation>
    <scope>IDENTIFICATION</scope>
</reference>
<protein>
    <submittedName>
        <fullName evidence="10">Oleosin S1-2</fullName>
    </submittedName>
</protein>
<sequence>MLPLSTKRPICDNKPPQANITNLKHQQIKMAEQQHIPGSAKRISSTTILYATLSGLAIGGLLLGMMGFTLIASLTLLLVASPLLLLFSPIILPAAFVVAASMAGFSFAAAMAVVGVSALNNVRRGPPVAISRMIETKTESRQRVKEEWVDHGGCMHHTVEVLPSENENVVNRE</sequence>
<dbReference type="GO" id="GO:0019915">
    <property type="term" value="P:lipid storage"/>
    <property type="evidence" value="ECO:0007669"/>
    <property type="project" value="TreeGrafter"/>
</dbReference>
<evidence type="ECO:0000256" key="5">
    <source>
        <dbReference type="ARBA" id="ARBA00022692"/>
    </source>
</evidence>
<evidence type="ECO:0000256" key="4">
    <source>
        <dbReference type="ARBA" id="ARBA00022677"/>
    </source>
</evidence>
<dbReference type="OrthoDB" id="1428009at2759"/>
<keyword evidence="9" id="KW-1185">Reference proteome</keyword>
<dbReference type="GO" id="GO:0048608">
    <property type="term" value="P:reproductive structure development"/>
    <property type="evidence" value="ECO:0007669"/>
    <property type="project" value="UniProtKB-ARBA"/>
</dbReference>
<dbReference type="GO" id="GO:0009791">
    <property type="term" value="P:post-embryonic development"/>
    <property type="evidence" value="ECO:0007669"/>
    <property type="project" value="UniProtKB-ARBA"/>
</dbReference>
<organism evidence="9 10">
    <name type="scientific">Elaeis guineensis var. tenera</name>
    <name type="common">Oil palm</name>
    <dbReference type="NCBI Taxonomy" id="51953"/>
    <lineage>
        <taxon>Eukaryota</taxon>
        <taxon>Viridiplantae</taxon>
        <taxon>Streptophyta</taxon>
        <taxon>Embryophyta</taxon>
        <taxon>Tracheophyta</taxon>
        <taxon>Spermatophyta</taxon>
        <taxon>Magnoliopsida</taxon>
        <taxon>Liliopsida</taxon>
        <taxon>Arecaceae</taxon>
        <taxon>Arecoideae</taxon>
        <taxon>Cocoseae</taxon>
        <taxon>Elaeidinae</taxon>
        <taxon>Elaeis</taxon>
    </lineage>
</organism>
<evidence type="ECO:0000256" key="6">
    <source>
        <dbReference type="ARBA" id="ARBA00022989"/>
    </source>
</evidence>
<evidence type="ECO:0000256" key="2">
    <source>
        <dbReference type="ARBA" id="ARBA00004502"/>
    </source>
</evidence>
<dbReference type="PANTHER" id="PTHR33203">
    <property type="entry name" value="OLEOSIN"/>
    <property type="match status" value="1"/>
</dbReference>
<dbReference type="GO" id="GO:0016020">
    <property type="term" value="C:membrane"/>
    <property type="evidence" value="ECO:0007669"/>
    <property type="project" value="UniProtKB-SubCell"/>
</dbReference>
<dbReference type="Proteomes" id="UP000504607">
    <property type="component" value="Chromosome 2"/>
</dbReference>
<evidence type="ECO:0000256" key="8">
    <source>
        <dbReference type="SAM" id="Phobius"/>
    </source>
</evidence>
<dbReference type="InParanoid" id="A0A6I9QN29"/>
<evidence type="ECO:0000256" key="1">
    <source>
        <dbReference type="ARBA" id="ARBA00004141"/>
    </source>
</evidence>
<feature type="transmembrane region" description="Helical" evidence="8">
    <location>
        <begin position="48"/>
        <end position="78"/>
    </location>
</feature>
<comment type="subcellular location">
    <subcellularLocation>
        <location evidence="2">Lipid droplet</location>
    </subcellularLocation>
    <subcellularLocation>
        <location evidence="1">Membrane</location>
        <topology evidence="1">Multi-pass membrane protein</topology>
    </subcellularLocation>
</comment>
<proteinExistence type="inferred from homology"/>
<dbReference type="PANTHER" id="PTHR33203:SF37">
    <property type="entry name" value="GLYCINE-RICH PROTEIN _ OLEOSIN"/>
    <property type="match status" value="1"/>
</dbReference>
<evidence type="ECO:0000313" key="9">
    <source>
        <dbReference type="Proteomes" id="UP000504607"/>
    </source>
</evidence>
<dbReference type="GO" id="GO:0012511">
    <property type="term" value="C:monolayer-surrounded lipid storage body"/>
    <property type="evidence" value="ECO:0007669"/>
    <property type="project" value="InterPro"/>
</dbReference>
<evidence type="ECO:0000313" key="10">
    <source>
        <dbReference type="RefSeq" id="XP_010912194.1"/>
    </source>
</evidence>
<accession>A0A6I9QN29</accession>
<keyword evidence="5 8" id="KW-0812">Transmembrane</keyword>
<keyword evidence="6 8" id="KW-1133">Transmembrane helix</keyword>
<comment type="similarity">
    <text evidence="3">Belongs to the oleosin family.</text>
</comment>
<dbReference type="RefSeq" id="XP_010912194.1">
    <property type="nucleotide sequence ID" value="XM_010913892.3"/>
</dbReference>
<dbReference type="InterPro" id="IPR000136">
    <property type="entry name" value="Oleosin"/>
</dbReference>
<dbReference type="AlphaFoldDB" id="A0A6I9QN29"/>